<dbReference type="InterPro" id="IPR014756">
    <property type="entry name" value="Ig_E-set"/>
</dbReference>
<dbReference type="InterPro" id="IPR011021">
    <property type="entry name" value="Arrestin-like_N"/>
</dbReference>
<dbReference type="AlphaFoldDB" id="A0AA47NTW8"/>
<reference evidence="4" key="1">
    <citation type="journal article" date="2023" name="Front. Mar. Sci.">
        <title>A new Merluccius polli reference genome to investigate the effects of global change in West African waters.</title>
        <authorList>
            <person name="Mateo J.L."/>
            <person name="Blanco-Fernandez C."/>
            <person name="Garcia-Vazquez E."/>
            <person name="Machado-Schiaffino G."/>
        </authorList>
    </citation>
    <scope>NUCLEOTIDE SEQUENCE</scope>
    <source>
        <strain evidence="4">C29</strain>
        <tissue evidence="4">Fin</tissue>
    </source>
</reference>
<dbReference type="EMBL" id="JAOPHQ010004927">
    <property type="protein sequence ID" value="KAK0137225.1"/>
    <property type="molecule type" value="Genomic_DNA"/>
</dbReference>
<comment type="similarity">
    <text evidence="1">Belongs to the arrestin family.</text>
</comment>
<evidence type="ECO:0000259" key="3">
    <source>
        <dbReference type="SMART" id="SM01017"/>
    </source>
</evidence>
<evidence type="ECO:0000256" key="2">
    <source>
        <dbReference type="SAM" id="MobiDB-lite"/>
    </source>
</evidence>
<gene>
    <name evidence="4" type="primary">Arrdc1_1</name>
    <name evidence="4" type="ORF">N1851_026579</name>
</gene>
<feature type="compositionally biased region" description="Gly residues" evidence="2">
    <location>
        <begin position="343"/>
        <end position="352"/>
    </location>
</feature>
<comment type="caution">
    <text evidence="4">The sequence shown here is derived from an EMBL/GenBank/DDBJ whole genome shotgun (WGS) entry which is preliminary data.</text>
</comment>
<dbReference type="Proteomes" id="UP001174136">
    <property type="component" value="Unassembled WGS sequence"/>
</dbReference>
<dbReference type="GO" id="GO:0005737">
    <property type="term" value="C:cytoplasm"/>
    <property type="evidence" value="ECO:0007669"/>
    <property type="project" value="TreeGrafter"/>
</dbReference>
<feature type="compositionally biased region" description="Pro residues" evidence="2">
    <location>
        <begin position="311"/>
        <end position="325"/>
    </location>
</feature>
<dbReference type="Gene3D" id="2.60.40.640">
    <property type="match status" value="2"/>
</dbReference>
<dbReference type="InterPro" id="IPR050357">
    <property type="entry name" value="Arrestin_domain-protein"/>
</dbReference>
<dbReference type="GO" id="GO:0031625">
    <property type="term" value="F:ubiquitin protein ligase binding"/>
    <property type="evidence" value="ECO:0007669"/>
    <property type="project" value="TreeGrafter"/>
</dbReference>
<sequence>MGKIQEFEITFSRNQVVYNPGESISGTLKFKVTETMPCKAIKVNCNGFCGVTNKANDSDWTVQEQYFNSTISVAEKGTLKPGDQSFPFKFLIPATAPTSFEGTYGKIIYRVRAFVDTPRFSKNYKTEKPFYLLTLLNLNDVPEILGPNVSAVTREFTYLLVKSGSVVLSAESDMKGYTPGQVIKLSVNIHNQSGKTTSMVVASLMQKVSYETKKPTHDLRTIAEVEGSPVKPGKEAQWTEQMIVPPLPQSSLAGCDLIKINYYIKVSIKSPEVMLVLPIHIGNVSLDKKATAKPSTSTTRTPASVTDGDPTLPPRTAPKTAPKPTPRNRASSYIPPSAPPAEGGRGAAGGGSHTDEAHPTKSNVHMGELGPRTPVSPNSFSYAPGLTFPQNQRHSSGPVGPSEPFYPEVNANPMLAPSPLILPPDYQTTSYPHGQYWFWSG</sequence>
<dbReference type="Pfam" id="PF00339">
    <property type="entry name" value="Arrestin_N"/>
    <property type="match status" value="1"/>
</dbReference>
<organism evidence="4 5">
    <name type="scientific">Merluccius polli</name>
    <name type="common">Benguela hake</name>
    <name type="synonym">Merluccius cadenati</name>
    <dbReference type="NCBI Taxonomy" id="89951"/>
    <lineage>
        <taxon>Eukaryota</taxon>
        <taxon>Metazoa</taxon>
        <taxon>Chordata</taxon>
        <taxon>Craniata</taxon>
        <taxon>Vertebrata</taxon>
        <taxon>Euteleostomi</taxon>
        <taxon>Actinopterygii</taxon>
        <taxon>Neopterygii</taxon>
        <taxon>Teleostei</taxon>
        <taxon>Neoteleostei</taxon>
        <taxon>Acanthomorphata</taxon>
        <taxon>Zeiogadaria</taxon>
        <taxon>Gadariae</taxon>
        <taxon>Gadiformes</taxon>
        <taxon>Gadoidei</taxon>
        <taxon>Merlucciidae</taxon>
        <taxon>Merluccius</taxon>
    </lineage>
</organism>
<name>A0AA47NTW8_MERPO</name>
<dbReference type="SMART" id="SM01017">
    <property type="entry name" value="Arrestin_C"/>
    <property type="match status" value="1"/>
</dbReference>
<evidence type="ECO:0000313" key="4">
    <source>
        <dbReference type="EMBL" id="KAK0137225.1"/>
    </source>
</evidence>
<protein>
    <submittedName>
        <fullName evidence="4">Arrestin domain-containing protein 1</fullName>
    </submittedName>
</protein>
<feature type="region of interest" description="Disordered" evidence="2">
    <location>
        <begin position="289"/>
        <end position="375"/>
    </location>
</feature>
<feature type="compositionally biased region" description="Low complexity" evidence="2">
    <location>
        <begin position="292"/>
        <end position="306"/>
    </location>
</feature>
<dbReference type="GO" id="GO:0007399">
    <property type="term" value="P:nervous system development"/>
    <property type="evidence" value="ECO:0007669"/>
    <property type="project" value="UniProtKB-ARBA"/>
</dbReference>
<dbReference type="GO" id="GO:1990756">
    <property type="term" value="F:ubiquitin-like ligase-substrate adaptor activity"/>
    <property type="evidence" value="ECO:0007669"/>
    <property type="project" value="TreeGrafter"/>
</dbReference>
<proteinExistence type="inferred from homology"/>
<evidence type="ECO:0000313" key="5">
    <source>
        <dbReference type="Proteomes" id="UP001174136"/>
    </source>
</evidence>
<dbReference type="Pfam" id="PF02752">
    <property type="entry name" value="Arrestin_C"/>
    <property type="match status" value="1"/>
</dbReference>
<dbReference type="PANTHER" id="PTHR11188">
    <property type="entry name" value="ARRESTIN DOMAIN CONTAINING PROTEIN"/>
    <property type="match status" value="1"/>
</dbReference>
<dbReference type="GO" id="GO:0015031">
    <property type="term" value="P:protein transport"/>
    <property type="evidence" value="ECO:0007669"/>
    <property type="project" value="TreeGrafter"/>
</dbReference>
<evidence type="ECO:0000256" key="1">
    <source>
        <dbReference type="ARBA" id="ARBA00005298"/>
    </source>
</evidence>
<dbReference type="SUPFAM" id="SSF81296">
    <property type="entry name" value="E set domains"/>
    <property type="match status" value="2"/>
</dbReference>
<dbReference type="InterPro" id="IPR014752">
    <property type="entry name" value="Arrestin-like_C"/>
</dbReference>
<feature type="domain" description="Arrestin C-terminal-like" evidence="3">
    <location>
        <begin position="162"/>
        <end position="286"/>
    </location>
</feature>
<dbReference type="InterPro" id="IPR011022">
    <property type="entry name" value="Arrestin_C-like"/>
</dbReference>
<keyword evidence="5" id="KW-1185">Reference proteome</keyword>
<dbReference type="PANTHER" id="PTHR11188:SF176">
    <property type="entry name" value="ARRESTIN DOMAIN-CONTAINING PROTEIN 1"/>
    <property type="match status" value="1"/>
</dbReference>
<accession>A0AA47NTW8</accession>